<feature type="signal peptide" evidence="2">
    <location>
        <begin position="1"/>
        <end position="26"/>
    </location>
</feature>
<evidence type="ECO:0000256" key="2">
    <source>
        <dbReference type="SAM" id="SignalP"/>
    </source>
</evidence>
<gene>
    <name evidence="3" type="ORF">I8755_34090</name>
</gene>
<reference evidence="3 4" key="1">
    <citation type="submission" date="2020-12" db="EMBL/GenBank/DDBJ databases">
        <title>Identification and biosynthesis of polyene macrolides produced by Streptomyces alfalfae Men-myco-93-63.</title>
        <authorList>
            <person name="Liu D."/>
            <person name="Li Y."/>
            <person name="Liu L."/>
            <person name="Han X."/>
            <person name="Shen F."/>
        </authorList>
    </citation>
    <scope>NUCLEOTIDE SEQUENCE [LARGE SCALE GENOMIC DNA]</scope>
    <source>
        <strain evidence="3 4">Men-myco-93-63</strain>
    </source>
</reference>
<evidence type="ECO:0000313" key="3">
    <source>
        <dbReference type="EMBL" id="QQC92831.1"/>
    </source>
</evidence>
<keyword evidence="2" id="KW-0732">Signal</keyword>
<name>A0A7T4PM75_9ACTN</name>
<dbReference type="EMBL" id="CP065959">
    <property type="protein sequence ID" value="QQC92831.1"/>
    <property type="molecule type" value="Genomic_DNA"/>
</dbReference>
<proteinExistence type="predicted"/>
<dbReference type="AlphaFoldDB" id="A0A7T4PM75"/>
<evidence type="ECO:0000256" key="1">
    <source>
        <dbReference type="SAM" id="MobiDB-lite"/>
    </source>
</evidence>
<dbReference type="RefSeq" id="WP_198504471.1">
    <property type="nucleotide sequence ID" value="NZ_CP065959.1"/>
</dbReference>
<evidence type="ECO:0008006" key="5">
    <source>
        <dbReference type="Google" id="ProtNLM"/>
    </source>
</evidence>
<evidence type="ECO:0000313" key="4">
    <source>
        <dbReference type="Proteomes" id="UP000596130"/>
    </source>
</evidence>
<accession>A0A7T4PM75</accession>
<feature type="chain" id="PRO_5032521343" description="Lipoprotein" evidence="2">
    <location>
        <begin position="27"/>
        <end position="182"/>
    </location>
</feature>
<organism evidence="3 4">
    <name type="scientific">Streptomyces alfalfae</name>
    <dbReference type="NCBI Taxonomy" id="1642299"/>
    <lineage>
        <taxon>Bacteria</taxon>
        <taxon>Bacillati</taxon>
        <taxon>Actinomycetota</taxon>
        <taxon>Actinomycetes</taxon>
        <taxon>Kitasatosporales</taxon>
        <taxon>Streptomycetaceae</taxon>
        <taxon>Streptomyces</taxon>
    </lineage>
</organism>
<dbReference type="Proteomes" id="UP000596130">
    <property type="component" value="Chromosome"/>
</dbReference>
<feature type="compositionally biased region" description="Basic and acidic residues" evidence="1">
    <location>
        <begin position="125"/>
        <end position="135"/>
    </location>
</feature>
<sequence>MRAIRVASAALLTASLLTLTVPPASAAVTGEENNDITSFGFRVTPSTIAAGGQVTLGVDSCDGDTKITSGVFDDAHIPRGQSSTTAQVFWDAKPGAMYEVTFDCKGEIGKTDLTIATGRDGGQGRPEHHRPEHSAHKGVKAGTGGSLGGLDAQEIALGSALILGAIGAAYYKARRRTGEDNS</sequence>
<protein>
    <recommendedName>
        <fullName evidence="5">Lipoprotein</fullName>
    </recommendedName>
</protein>
<feature type="region of interest" description="Disordered" evidence="1">
    <location>
        <begin position="117"/>
        <end position="142"/>
    </location>
</feature>